<evidence type="ECO:0008006" key="4">
    <source>
        <dbReference type="Google" id="ProtNLM"/>
    </source>
</evidence>
<keyword evidence="1" id="KW-0472">Membrane</keyword>
<protein>
    <recommendedName>
        <fullName evidence="4">Transmembrane protein</fullName>
    </recommendedName>
</protein>
<dbReference type="EMBL" id="CP143578">
    <property type="protein sequence ID" value="WVN21655.1"/>
    <property type="molecule type" value="Genomic_DNA"/>
</dbReference>
<keyword evidence="1" id="KW-0812">Transmembrane</keyword>
<organism evidence="2 3">
    <name type="scientific">Metamycoplasma gateae</name>
    <dbReference type="NCBI Taxonomy" id="35769"/>
    <lineage>
        <taxon>Bacteria</taxon>
        <taxon>Bacillati</taxon>
        <taxon>Mycoplasmatota</taxon>
        <taxon>Mycoplasmoidales</taxon>
        <taxon>Metamycoplasmataceae</taxon>
        <taxon>Metamycoplasma</taxon>
    </lineage>
</organism>
<name>A0ABZ2AIP8_9BACT</name>
<reference evidence="2" key="1">
    <citation type="submission" date="2024-01" db="EMBL/GenBank/DDBJ databases">
        <title>Complete genome sequence of Mycoplasma gateae strain 3700.</title>
        <authorList>
            <person name="Spergser J."/>
        </authorList>
    </citation>
    <scope>NUCLEOTIDE SEQUENCE [LARGE SCALE GENOMIC DNA]</scope>
    <source>
        <strain evidence="2">3700</strain>
    </source>
</reference>
<gene>
    <name evidence="2" type="ORF">V2E26_01535</name>
</gene>
<evidence type="ECO:0000313" key="3">
    <source>
        <dbReference type="Proteomes" id="UP001431935"/>
    </source>
</evidence>
<dbReference type="RefSeq" id="WP_330463685.1">
    <property type="nucleotide sequence ID" value="NZ_CP143578.1"/>
</dbReference>
<keyword evidence="1" id="KW-1133">Transmembrane helix</keyword>
<accession>A0ABZ2AIP8</accession>
<evidence type="ECO:0000313" key="2">
    <source>
        <dbReference type="EMBL" id="WVN21655.1"/>
    </source>
</evidence>
<dbReference type="Proteomes" id="UP001431935">
    <property type="component" value="Chromosome"/>
</dbReference>
<evidence type="ECO:0000256" key="1">
    <source>
        <dbReference type="SAM" id="Phobius"/>
    </source>
</evidence>
<feature type="transmembrane region" description="Helical" evidence="1">
    <location>
        <begin position="112"/>
        <end position="132"/>
    </location>
</feature>
<keyword evidence="3" id="KW-1185">Reference proteome</keyword>
<proteinExistence type="predicted"/>
<sequence>MSKILNAQKQKDTRTLKYDPESDSISKVITEFQAYKKNAKFYKNYSEMDVFSFFQKIRFMKIMDERNKDLIDKTKKRQKQLRAKYQNYKEFEKWSESPLAETTKPISKSKRIILIIVFVLIQIILLTIILALTGKIT</sequence>